<dbReference type="AlphaFoldDB" id="C6LLS1"/>
<sequence length="202" mass="23279">MMKKKAKGTYGYINYEKKKRILMTIGLFAIPILIFVTGYLQTGTRKNLFTFVAIMGCLPASKCAVSMIVMCMQKPMKPELYELFSEHVRDLTALYETTVSSEKKNYPLPCVVICGQNVVCYSEDAKVDKEFVQQHIKKILQGNGYRSNVKIFTEQKAFLRRVDELYANREELEASTPFKPDERYPDATRDELVKHVFLCICL</sequence>
<comment type="caution">
    <text evidence="2">The sequence shown here is derived from an EMBL/GenBank/DDBJ whole genome shotgun (WGS) entry which is preliminary data.</text>
</comment>
<evidence type="ECO:0000313" key="3">
    <source>
        <dbReference type="Proteomes" id="UP000005561"/>
    </source>
</evidence>
<keyword evidence="3" id="KW-1185">Reference proteome</keyword>
<proteinExistence type="predicted"/>
<dbReference type="STRING" id="168384.SAMN05660368_00261"/>
<gene>
    <name evidence="2" type="ORF">BRYFOR_09619</name>
</gene>
<keyword evidence="1" id="KW-0472">Membrane</keyword>
<protein>
    <submittedName>
        <fullName evidence="2">Uncharacterized protein</fullName>
    </submittedName>
</protein>
<keyword evidence="1" id="KW-0812">Transmembrane</keyword>
<feature type="transmembrane region" description="Helical" evidence="1">
    <location>
        <begin position="48"/>
        <end position="71"/>
    </location>
</feature>
<dbReference type="eggNOG" id="ENOG5032XN3">
    <property type="taxonomic scope" value="Bacteria"/>
</dbReference>
<evidence type="ECO:0000256" key="1">
    <source>
        <dbReference type="SAM" id="Phobius"/>
    </source>
</evidence>
<dbReference type="EMBL" id="ACCL02000032">
    <property type="protein sequence ID" value="EET58462.1"/>
    <property type="molecule type" value="Genomic_DNA"/>
</dbReference>
<organism evidence="2 3">
    <name type="scientific">Marvinbryantia formatexigens DSM 14469</name>
    <dbReference type="NCBI Taxonomy" id="478749"/>
    <lineage>
        <taxon>Bacteria</taxon>
        <taxon>Bacillati</taxon>
        <taxon>Bacillota</taxon>
        <taxon>Clostridia</taxon>
        <taxon>Lachnospirales</taxon>
        <taxon>Lachnospiraceae</taxon>
        <taxon>Marvinbryantia</taxon>
    </lineage>
</organism>
<name>C6LLS1_9FIRM</name>
<dbReference type="RefSeq" id="WP_006864372.1">
    <property type="nucleotide sequence ID" value="NZ_ACCL02000032.1"/>
</dbReference>
<evidence type="ECO:0000313" key="2">
    <source>
        <dbReference type="EMBL" id="EET58462.1"/>
    </source>
</evidence>
<dbReference type="Proteomes" id="UP000005561">
    <property type="component" value="Unassembled WGS sequence"/>
</dbReference>
<keyword evidence="1" id="KW-1133">Transmembrane helix</keyword>
<dbReference type="OrthoDB" id="9783125at2"/>
<feature type="transmembrane region" description="Helical" evidence="1">
    <location>
        <begin position="21"/>
        <end position="42"/>
    </location>
</feature>
<accession>C6LLS1</accession>
<reference evidence="2" key="1">
    <citation type="submission" date="2009-07" db="EMBL/GenBank/DDBJ databases">
        <authorList>
            <person name="Weinstock G."/>
            <person name="Sodergren E."/>
            <person name="Clifton S."/>
            <person name="Fulton L."/>
            <person name="Fulton B."/>
            <person name="Courtney L."/>
            <person name="Fronick C."/>
            <person name="Harrison M."/>
            <person name="Strong C."/>
            <person name="Farmer C."/>
            <person name="Delahaunty K."/>
            <person name="Markovic C."/>
            <person name="Hall O."/>
            <person name="Minx P."/>
            <person name="Tomlinson C."/>
            <person name="Mitreva M."/>
            <person name="Nelson J."/>
            <person name="Hou S."/>
            <person name="Wollam A."/>
            <person name="Pepin K.H."/>
            <person name="Johnson M."/>
            <person name="Bhonagiri V."/>
            <person name="Nash W.E."/>
            <person name="Warren W."/>
            <person name="Chinwalla A."/>
            <person name="Mardis E.R."/>
            <person name="Wilson R.K."/>
        </authorList>
    </citation>
    <scope>NUCLEOTIDE SEQUENCE [LARGE SCALE GENOMIC DNA]</scope>
    <source>
        <strain evidence="2">DSM 14469</strain>
    </source>
</reference>